<dbReference type="Proteomes" id="UP000005426">
    <property type="component" value="Unassembled WGS sequence"/>
</dbReference>
<keyword evidence="2" id="KW-1185">Reference proteome</keyword>
<dbReference type="EMBL" id="ABDG02000018">
    <property type="protein sequence ID" value="EHK48789.1"/>
    <property type="molecule type" value="Genomic_DNA"/>
</dbReference>
<reference evidence="1 2" key="1">
    <citation type="journal article" date="2011" name="Genome Biol.">
        <title>Comparative genome sequence analysis underscores mycoparasitism as the ancestral life style of Trichoderma.</title>
        <authorList>
            <person name="Kubicek C.P."/>
            <person name="Herrera-Estrella A."/>
            <person name="Seidl-Seiboth V."/>
            <person name="Martinez D.A."/>
            <person name="Druzhinina I.S."/>
            <person name="Thon M."/>
            <person name="Zeilinger S."/>
            <person name="Casas-Flores S."/>
            <person name="Horwitz B.A."/>
            <person name="Mukherjee P.K."/>
            <person name="Mukherjee M."/>
            <person name="Kredics L."/>
            <person name="Alcaraz L.D."/>
            <person name="Aerts A."/>
            <person name="Antal Z."/>
            <person name="Atanasova L."/>
            <person name="Cervantes-Badillo M.G."/>
            <person name="Challacombe J."/>
            <person name="Chertkov O."/>
            <person name="McCluskey K."/>
            <person name="Coulpier F."/>
            <person name="Deshpande N."/>
            <person name="von Doehren H."/>
            <person name="Ebbole D.J."/>
            <person name="Esquivel-Naranjo E.U."/>
            <person name="Fekete E."/>
            <person name="Flipphi M."/>
            <person name="Glaser F."/>
            <person name="Gomez-Rodriguez E.Y."/>
            <person name="Gruber S."/>
            <person name="Han C."/>
            <person name="Henrissat B."/>
            <person name="Hermosa R."/>
            <person name="Hernandez-Onate M."/>
            <person name="Karaffa L."/>
            <person name="Kosti I."/>
            <person name="Le Crom S."/>
            <person name="Lindquist E."/>
            <person name="Lucas S."/>
            <person name="Luebeck M."/>
            <person name="Luebeck P.S."/>
            <person name="Margeot A."/>
            <person name="Metz B."/>
            <person name="Misra M."/>
            <person name="Nevalainen H."/>
            <person name="Omann M."/>
            <person name="Packer N."/>
            <person name="Perrone G."/>
            <person name="Uresti-Rivera E.E."/>
            <person name="Salamov A."/>
            <person name="Schmoll M."/>
            <person name="Seiboth B."/>
            <person name="Shapiro H."/>
            <person name="Sukno S."/>
            <person name="Tamayo-Ramos J.A."/>
            <person name="Tisch D."/>
            <person name="Wiest A."/>
            <person name="Wilkinson H.H."/>
            <person name="Zhang M."/>
            <person name="Coutinho P.M."/>
            <person name="Kenerley C.M."/>
            <person name="Monte E."/>
            <person name="Baker S.E."/>
            <person name="Grigoriev I.V."/>
        </authorList>
    </citation>
    <scope>NUCLEOTIDE SEQUENCE [LARGE SCALE GENOMIC DNA]</scope>
    <source>
        <strain evidence="2">ATCC 20476 / IMI 206040</strain>
    </source>
</reference>
<evidence type="ECO:0000313" key="1">
    <source>
        <dbReference type="EMBL" id="EHK48789.1"/>
    </source>
</evidence>
<protein>
    <submittedName>
        <fullName evidence="1">Uncharacterized protein</fullName>
    </submittedName>
</protein>
<dbReference type="AlphaFoldDB" id="G9NLM7"/>
<proteinExistence type="predicted"/>
<evidence type="ECO:0000313" key="2">
    <source>
        <dbReference type="Proteomes" id="UP000005426"/>
    </source>
</evidence>
<comment type="caution">
    <text evidence="1">The sequence shown here is derived from an EMBL/GenBank/DDBJ whole genome shotgun (WGS) entry which is preliminary data.</text>
</comment>
<sequence length="85" mass="9241">MPSSAGNWLIQGRALSTRQTHCQVPAEGGISPREDSAGAHTRKLVRAATGDSICRSGPPFFDRDAQKSPLKWGEKIRQSLCYAET</sequence>
<gene>
    <name evidence="1" type="ORF">TRIATDRAFT_298127</name>
</gene>
<organism evidence="1 2">
    <name type="scientific">Hypocrea atroviridis (strain ATCC 20476 / IMI 206040)</name>
    <name type="common">Trichoderma atroviride</name>
    <dbReference type="NCBI Taxonomy" id="452589"/>
    <lineage>
        <taxon>Eukaryota</taxon>
        <taxon>Fungi</taxon>
        <taxon>Dikarya</taxon>
        <taxon>Ascomycota</taxon>
        <taxon>Pezizomycotina</taxon>
        <taxon>Sordariomycetes</taxon>
        <taxon>Hypocreomycetidae</taxon>
        <taxon>Hypocreales</taxon>
        <taxon>Hypocreaceae</taxon>
        <taxon>Trichoderma</taxon>
    </lineage>
</organism>
<accession>G9NLM7</accession>
<dbReference type="HOGENOM" id="CLU_2512919_0_0_1"/>
<name>G9NLM7_HYPAI</name>